<dbReference type="Proteomes" id="UP000033636">
    <property type="component" value="Unassembled WGS sequence"/>
</dbReference>
<dbReference type="EMBL" id="JZWT02000014">
    <property type="protein sequence ID" value="MFB6490787.1"/>
    <property type="molecule type" value="Genomic_DNA"/>
</dbReference>
<gene>
    <name evidence="1" type="primary">secY</name>
    <name evidence="1" type="ORF">TU35_006025</name>
</gene>
<accession>A0ACC6V172</accession>
<protein>
    <submittedName>
        <fullName evidence="1">Preprotein translocase subunit SecY</fullName>
    </submittedName>
</protein>
<evidence type="ECO:0000313" key="2">
    <source>
        <dbReference type="Proteomes" id="UP000033636"/>
    </source>
</evidence>
<comment type="caution">
    <text evidence="1">The sequence shown here is derived from an EMBL/GenBank/DDBJ whole genome shotgun (WGS) entry which is preliminary data.</text>
</comment>
<sequence>MNIDPILESLPTIERPKKALPLSTRLMWTALAALVYIVMSVTPLWGMSHAAATTSSAASLFNNPLVSTIFGTTYGTWAQLGIGPIVIAGIIVEILQFSDLLPFDLEDKKDRLRFMAFQKLLAIILAAGEIAATMVMGAFGPLTPIGAAAIFVQLMAATIIVILLDDLIAKGWGFGGSAVNLIILLSIAKTLFVDLFSWSMPTAPGVNPAQYPAMQLPLGFIPALGVAIYNTFTGASPGLAALLFRQLPTGTPLPDLVSFAATLAILYVIIYIEQMHVNIPTAYTQYWGLRVNIPLRFMYVSVIPIIFTAYSLILAYQIVLGLAALAGGVIPPALQIVLAAMMPARILSPEYIVLHILFYAALATVFAWLWGQIGGIGAEDYAKNLVESGLHIPGFRQSERIMARILKRPINTLILLSGLTAGVLAAVGDIFGVWGSGIGLILLVEIGLGYYTQIMQEELFEIYPGLKRVMGS</sequence>
<proteinExistence type="predicted"/>
<name>A0ACC6V172_9CREN</name>
<evidence type="ECO:0000313" key="1">
    <source>
        <dbReference type="EMBL" id="MFB6490787.1"/>
    </source>
</evidence>
<reference evidence="1" key="1">
    <citation type="submission" date="2024-07" db="EMBL/GenBank/DDBJ databases">
        <title>Metagenome and Metagenome-Assembled Genomes of Archaea from a hot spring from the geothermal field of Los Azufres, Mexico.</title>
        <authorList>
            <person name="Marin-Paredes R."/>
            <person name="Martinez-Romero E."/>
            <person name="Servin-Garciduenas L.E."/>
        </authorList>
    </citation>
    <scope>NUCLEOTIDE SEQUENCE</scope>
</reference>
<organism evidence="1 2">
    <name type="scientific">Thermoproteus sp. AZ2</name>
    <dbReference type="NCBI Taxonomy" id="1609232"/>
    <lineage>
        <taxon>Archaea</taxon>
        <taxon>Thermoproteota</taxon>
        <taxon>Thermoprotei</taxon>
        <taxon>Thermoproteales</taxon>
        <taxon>Thermoproteaceae</taxon>
        <taxon>Thermoproteus</taxon>
    </lineage>
</organism>